<name>A0A0E3T6A4_9CAUD</name>
<keyword evidence="2" id="KW-1185">Reference proteome</keyword>
<evidence type="ECO:0000313" key="2">
    <source>
        <dbReference type="Proteomes" id="UP000033018"/>
    </source>
</evidence>
<reference evidence="1 2" key="1">
    <citation type="journal article" date="2015" name="Sci. Rep.">
        <title>Bacteriophages of wastewater foaming-associated filamentous Gordonia reduce host levels in raw activated sludge.</title>
        <authorList>
            <person name="Liu M."/>
            <person name="Gill J.J."/>
            <person name="Young R."/>
            <person name="Summer E.J."/>
        </authorList>
    </citation>
    <scope>NUCLEOTIDE SEQUENCE [LARGE SCALE GENOMIC DNA]</scope>
</reference>
<dbReference type="GeneID" id="28800900"/>
<organism evidence="1 2">
    <name type="scientific">Gordonia phage Gsput1</name>
    <dbReference type="NCBI Taxonomy" id="1622193"/>
    <lineage>
        <taxon>Viruses</taxon>
        <taxon>Duplodnaviria</taxon>
        <taxon>Heunggongvirae</taxon>
        <taxon>Uroviricota</taxon>
        <taxon>Caudoviricetes</taxon>
        <taxon>Ruthgordonvirinae</taxon>
        <taxon>Gesputvirus</taxon>
        <taxon>Gesputvirus gsput1</taxon>
    </lineage>
</organism>
<dbReference type="OrthoDB" id="18954at10239"/>
<dbReference type="RefSeq" id="YP_009275747.1">
    <property type="nucleotide sequence ID" value="NC_030932.1"/>
</dbReference>
<dbReference type="KEGG" id="vg:28800900"/>
<sequence length="87" mass="9608">MGRGARDGNTSSFKLGVIERLDAAKGKARVHWLYARHWDDQPVEIDSHGTCDVHSLFHVVMGGLDADLKARLMQHAIHYSIALAGDN</sequence>
<evidence type="ECO:0000313" key="1">
    <source>
        <dbReference type="EMBL" id="AKC03086.1"/>
    </source>
</evidence>
<gene>
    <name evidence="1" type="ORF">Gsput1_61</name>
</gene>
<protein>
    <submittedName>
        <fullName evidence="1">Uncharacterized protein</fullName>
    </submittedName>
</protein>
<dbReference type="EMBL" id="KP790011">
    <property type="protein sequence ID" value="AKC03086.1"/>
    <property type="molecule type" value="Genomic_DNA"/>
</dbReference>
<proteinExistence type="predicted"/>
<accession>A0A0E3T6A4</accession>
<dbReference type="Proteomes" id="UP000033018">
    <property type="component" value="Segment"/>
</dbReference>